<evidence type="ECO:0000259" key="1">
    <source>
        <dbReference type="SMART" id="SM00829"/>
    </source>
</evidence>
<dbReference type="InterPro" id="IPR051397">
    <property type="entry name" value="Zn-ADH-like_protein"/>
</dbReference>
<sequence>MGKEREESLKAAVLHMPGEAPRFEEFPEPTPEQGEVLVRVKAAPLTNLSKMRANGTPQFPVVCGVNGVGLLEDGTRVYCGGCRPPYGMMAERAIVSRSECIPVPDEIDDLTAAALPNAALASWLALVFRAQFQPGESVFILGATGVSGKLAILVARQLGAERVVAAGRNQAILATLTDLGADAVISLNQSDQTLTEMVANEAAHHPCDIILDFLWGHPAEVVMGALTRPAFQGEASRIRFVSIGEMAGSTASIPAAVLRSCGLEISGSGGGSIAREAIYDTFPQIFALAAQGKLRMDIDPVPLAEVENAWQSQDTPGRRLVFLP</sequence>
<dbReference type="AlphaFoldDB" id="A0A8J3IU72"/>
<protein>
    <submittedName>
        <fullName evidence="2">Zinc-binding dehydrogenase</fullName>
    </submittedName>
</protein>
<dbReference type="SMART" id="SM00829">
    <property type="entry name" value="PKS_ER"/>
    <property type="match status" value="1"/>
</dbReference>
<proteinExistence type="predicted"/>
<dbReference type="InterPro" id="IPR036291">
    <property type="entry name" value="NAD(P)-bd_dom_sf"/>
</dbReference>
<dbReference type="GO" id="GO:0016491">
    <property type="term" value="F:oxidoreductase activity"/>
    <property type="evidence" value="ECO:0007669"/>
    <property type="project" value="InterPro"/>
</dbReference>
<organism evidence="2 3">
    <name type="scientific">Reticulibacter mediterranei</name>
    <dbReference type="NCBI Taxonomy" id="2778369"/>
    <lineage>
        <taxon>Bacteria</taxon>
        <taxon>Bacillati</taxon>
        <taxon>Chloroflexota</taxon>
        <taxon>Ktedonobacteria</taxon>
        <taxon>Ktedonobacterales</taxon>
        <taxon>Reticulibacteraceae</taxon>
        <taxon>Reticulibacter</taxon>
    </lineage>
</organism>
<feature type="domain" description="Enoyl reductase (ER)" evidence="1">
    <location>
        <begin position="18"/>
        <end position="322"/>
    </location>
</feature>
<dbReference type="Gene3D" id="3.90.180.10">
    <property type="entry name" value="Medium-chain alcohol dehydrogenases, catalytic domain"/>
    <property type="match status" value="1"/>
</dbReference>
<dbReference type="SUPFAM" id="SSF50129">
    <property type="entry name" value="GroES-like"/>
    <property type="match status" value="1"/>
</dbReference>
<gene>
    <name evidence="2" type="ORF">KSF_086480</name>
</gene>
<name>A0A8J3IU72_9CHLR</name>
<keyword evidence="3" id="KW-1185">Reference proteome</keyword>
<accession>A0A8J3IU72</accession>
<reference evidence="2" key="1">
    <citation type="submission" date="2020-10" db="EMBL/GenBank/DDBJ databases">
        <title>Taxonomic study of unclassified bacteria belonging to the class Ktedonobacteria.</title>
        <authorList>
            <person name="Yabe S."/>
            <person name="Wang C.M."/>
            <person name="Zheng Y."/>
            <person name="Sakai Y."/>
            <person name="Cavaletti L."/>
            <person name="Monciardini P."/>
            <person name="Donadio S."/>
        </authorList>
    </citation>
    <scope>NUCLEOTIDE SEQUENCE</scope>
    <source>
        <strain evidence="2">ID150040</strain>
    </source>
</reference>
<dbReference type="EMBL" id="BNJK01000002">
    <property type="protein sequence ID" value="GHO98600.1"/>
    <property type="molecule type" value="Genomic_DNA"/>
</dbReference>
<evidence type="ECO:0000313" key="3">
    <source>
        <dbReference type="Proteomes" id="UP000597444"/>
    </source>
</evidence>
<dbReference type="PANTHER" id="PTHR43677">
    <property type="entry name" value="SHORT-CHAIN DEHYDROGENASE/REDUCTASE"/>
    <property type="match status" value="1"/>
</dbReference>
<comment type="caution">
    <text evidence="2">The sequence shown here is derived from an EMBL/GenBank/DDBJ whole genome shotgun (WGS) entry which is preliminary data.</text>
</comment>
<dbReference type="Gene3D" id="3.40.50.720">
    <property type="entry name" value="NAD(P)-binding Rossmann-like Domain"/>
    <property type="match status" value="1"/>
</dbReference>
<dbReference type="Proteomes" id="UP000597444">
    <property type="component" value="Unassembled WGS sequence"/>
</dbReference>
<dbReference type="InterPro" id="IPR011032">
    <property type="entry name" value="GroES-like_sf"/>
</dbReference>
<evidence type="ECO:0000313" key="2">
    <source>
        <dbReference type="EMBL" id="GHO98600.1"/>
    </source>
</evidence>
<dbReference type="SUPFAM" id="SSF51735">
    <property type="entry name" value="NAD(P)-binding Rossmann-fold domains"/>
    <property type="match status" value="1"/>
</dbReference>
<dbReference type="PANTHER" id="PTHR43677:SF11">
    <property type="entry name" value="ZINC-CONTAINING ALCOHOL DEHYDROGENASE"/>
    <property type="match status" value="1"/>
</dbReference>
<dbReference type="InterPro" id="IPR020843">
    <property type="entry name" value="ER"/>
</dbReference>